<gene>
    <name evidence="2" type="ORF">Vafri_9426</name>
</gene>
<proteinExistence type="predicted"/>
<dbReference type="Proteomes" id="UP000747399">
    <property type="component" value="Unassembled WGS sequence"/>
</dbReference>
<name>A0A8J4B485_9CHLO</name>
<reference evidence="2" key="1">
    <citation type="journal article" date="2021" name="Proc. Natl. Acad. Sci. U.S.A.">
        <title>Three genomes in the algal genus Volvox reveal the fate of a haploid sex-determining region after a transition to homothallism.</title>
        <authorList>
            <person name="Yamamoto K."/>
            <person name="Hamaji T."/>
            <person name="Kawai-Toyooka H."/>
            <person name="Matsuzaki R."/>
            <person name="Takahashi F."/>
            <person name="Nishimura Y."/>
            <person name="Kawachi M."/>
            <person name="Noguchi H."/>
            <person name="Minakuchi Y."/>
            <person name="Umen J.G."/>
            <person name="Toyoda A."/>
            <person name="Nozaki H."/>
        </authorList>
    </citation>
    <scope>NUCLEOTIDE SEQUENCE</scope>
    <source>
        <strain evidence="2">NIES-3780</strain>
    </source>
</reference>
<keyword evidence="1" id="KW-0175">Coiled coil</keyword>
<sequence length="278" mass="31814">MDSSLLVWSLRIRETEALLRSRQQEVDAQAARRQALQNQLNERKAEQSRVEQRELRARERLVHCQHTVLQHLEEMEQLQTQADRGDKLLSLAATKRSLGSRRERLTAIAEVEERQCAAFDALVSERRQEMMEPVLQLEAALAKVQQRLSYAKQTYDLASLTAQLDEQRGRREALRAEVDHRRTALESLSKEVEAVRGQIDQKERTNTAAVERSQVVLRETRSSLDSNLRRQAETHQRLQDARACRVAAASRLADLQQATEAARQILSCLDENPFACVG</sequence>
<keyword evidence="3" id="KW-1185">Reference proteome</keyword>
<evidence type="ECO:0000256" key="1">
    <source>
        <dbReference type="SAM" id="Coils"/>
    </source>
</evidence>
<feature type="coiled-coil region" evidence="1">
    <location>
        <begin position="157"/>
        <end position="205"/>
    </location>
</feature>
<dbReference type="AlphaFoldDB" id="A0A8J4B485"/>
<dbReference type="EMBL" id="BNCO01000016">
    <property type="protein sequence ID" value="GIL53794.1"/>
    <property type="molecule type" value="Genomic_DNA"/>
</dbReference>
<evidence type="ECO:0000313" key="3">
    <source>
        <dbReference type="Proteomes" id="UP000747399"/>
    </source>
</evidence>
<evidence type="ECO:0000313" key="2">
    <source>
        <dbReference type="EMBL" id="GIL53794.1"/>
    </source>
</evidence>
<accession>A0A8J4B485</accession>
<organism evidence="2 3">
    <name type="scientific">Volvox africanus</name>
    <dbReference type="NCBI Taxonomy" id="51714"/>
    <lineage>
        <taxon>Eukaryota</taxon>
        <taxon>Viridiplantae</taxon>
        <taxon>Chlorophyta</taxon>
        <taxon>core chlorophytes</taxon>
        <taxon>Chlorophyceae</taxon>
        <taxon>CS clade</taxon>
        <taxon>Chlamydomonadales</taxon>
        <taxon>Volvocaceae</taxon>
        <taxon>Volvox</taxon>
    </lineage>
</organism>
<feature type="coiled-coil region" evidence="1">
    <location>
        <begin position="19"/>
        <end position="53"/>
    </location>
</feature>
<comment type="caution">
    <text evidence="2">The sequence shown here is derived from an EMBL/GenBank/DDBJ whole genome shotgun (WGS) entry which is preliminary data.</text>
</comment>
<protein>
    <submittedName>
        <fullName evidence="2">Uncharacterized protein</fullName>
    </submittedName>
</protein>